<organism evidence="1 2">
    <name type="scientific">Plenodomus tracheiphilus IPT5</name>
    <dbReference type="NCBI Taxonomy" id="1408161"/>
    <lineage>
        <taxon>Eukaryota</taxon>
        <taxon>Fungi</taxon>
        <taxon>Dikarya</taxon>
        <taxon>Ascomycota</taxon>
        <taxon>Pezizomycotina</taxon>
        <taxon>Dothideomycetes</taxon>
        <taxon>Pleosporomycetidae</taxon>
        <taxon>Pleosporales</taxon>
        <taxon>Pleosporineae</taxon>
        <taxon>Leptosphaeriaceae</taxon>
        <taxon>Plenodomus</taxon>
    </lineage>
</organism>
<sequence>MHCLRTLDHTCCGVTGYNDTCHRCHFLHVSPQIPLLQQARIPSVPNNQPRRFQCRVQPLSCLMSSPSGLHVTCHKLQLPRKTAVTVTGLRGQMATSADATTTSV</sequence>
<dbReference type="AlphaFoldDB" id="A0A6A7BNA6"/>
<keyword evidence="2" id="KW-1185">Reference proteome</keyword>
<protein>
    <submittedName>
        <fullName evidence="1">Uncharacterized protein</fullName>
    </submittedName>
</protein>
<dbReference type="EMBL" id="MU006289">
    <property type="protein sequence ID" value="KAF2855929.1"/>
    <property type="molecule type" value="Genomic_DNA"/>
</dbReference>
<proteinExistence type="predicted"/>
<dbReference type="Proteomes" id="UP000799423">
    <property type="component" value="Unassembled WGS sequence"/>
</dbReference>
<evidence type="ECO:0000313" key="1">
    <source>
        <dbReference type="EMBL" id="KAF2855929.1"/>
    </source>
</evidence>
<dbReference type="OrthoDB" id="10509680at2759"/>
<evidence type="ECO:0000313" key="2">
    <source>
        <dbReference type="Proteomes" id="UP000799423"/>
    </source>
</evidence>
<accession>A0A6A7BNA6</accession>
<reference evidence="1" key="1">
    <citation type="submission" date="2020-01" db="EMBL/GenBank/DDBJ databases">
        <authorList>
            <consortium name="DOE Joint Genome Institute"/>
            <person name="Haridas S."/>
            <person name="Albert R."/>
            <person name="Binder M."/>
            <person name="Bloem J."/>
            <person name="Labutti K."/>
            <person name="Salamov A."/>
            <person name="Andreopoulos B."/>
            <person name="Baker S.E."/>
            <person name="Barry K."/>
            <person name="Bills G."/>
            <person name="Bluhm B.H."/>
            <person name="Cannon C."/>
            <person name="Castanera R."/>
            <person name="Culley D.E."/>
            <person name="Daum C."/>
            <person name="Ezra D."/>
            <person name="Gonzalez J.B."/>
            <person name="Henrissat B."/>
            <person name="Kuo A."/>
            <person name="Liang C."/>
            <person name="Lipzen A."/>
            <person name="Lutzoni F."/>
            <person name="Magnuson J."/>
            <person name="Mondo S."/>
            <person name="Nolan M."/>
            <person name="Ohm R."/>
            <person name="Pangilinan J."/>
            <person name="Park H.-J."/>
            <person name="Ramirez L."/>
            <person name="Alfaro M."/>
            <person name="Sun H."/>
            <person name="Tritt A."/>
            <person name="Yoshinaga Y."/>
            <person name="Zwiers L.-H."/>
            <person name="Turgeon B.G."/>
            <person name="Goodwin S.B."/>
            <person name="Spatafora J.W."/>
            <person name="Crous P.W."/>
            <person name="Grigoriev I.V."/>
        </authorList>
    </citation>
    <scope>NUCLEOTIDE SEQUENCE</scope>
    <source>
        <strain evidence="1">IPT5</strain>
    </source>
</reference>
<name>A0A6A7BNA6_9PLEO</name>
<gene>
    <name evidence="1" type="ORF">T440DRAFT_93259</name>
</gene>